<dbReference type="EMBL" id="FZPH01000004">
    <property type="protein sequence ID" value="SNT30152.1"/>
    <property type="molecule type" value="Genomic_DNA"/>
</dbReference>
<reference evidence="1 2" key="1">
    <citation type="submission" date="2017-06" db="EMBL/GenBank/DDBJ databases">
        <authorList>
            <person name="Kim H.J."/>
            <person name="Triplett B.A."/>
        </authorList>
    </citation>
    <scope>NUCLEOTIDE SEQUENCE [LARGE SCALE GENOMIC DNA]</scope>
    <source>
        <strain evidence="1 2">CGMCC 4.5593</strain>
    </source>
</reference>
<evidence type="ECO:0000313" key="1">
    <source>
        <dbReference type="EMBL" id="SNT30152.1"/>
    </source>
</evidence>
<organism evidence="1 2">
    <name type="scientific">Asanoa hainanensis</name>
    <dbReference type="NCBI Taxonomy" id="560556"/>
    <lineage>
        <taxon>Bacteria</taxon>
        <taxon>Bacillati</taxon>
        <taxon>Actinomycetota</taxon>
        <taxon>Actinomycetes</taxon>
        <taxon>Micromonosporales</taxon>
        <taxon>Micromonosporaceae</taxon>
        <taxon>Asanoa</taxon>
    </lineage>
</organism>
<dbReference type="Proteomes" id="UP000198362">
    <property type="component" value="Unassembled WGS sequence"/>
</dbReference>
<evidence type="ECO:0000313" key="2">
    <source>
        <dbReference type="Proteomes" id="UP000198362"/>
    </source>
</evidence>
<dbReference type="AlphaFoldDB" id="A0A239LJT7"/>
<gene>
    <name evidence="1" type="ORF">SAMN05421812_104355</name>
</gene>
<keyword evidence="2" id="KW-1185">Reference proteome</keyword>
<sequence>MSTTYQRLTKVLAALGATADEVADTLLAGGWTGLREDGLACPVSKYVVSVLPDIEVAATSFQRIKVISTRGETVDASLPDGAAEFVTAFDTGSYDELAATLTRADGEAIDEIER</sequence>
<name>A0A239LJT7_9ACTN</name>
<proteinExistence type="predicted"/>
<protein>
    <submittedName>
        <fullName evidence="1">Uncharacterized protein</fullName>
    </submittedName>
</protein>
<accession>A0A239LJT7</accession>